<dbReference type="InterPro" id="IPR041588">
    <property type="entry name" value="Integrase_H2C2"/>
</dbReference>
<evidence type="ECO:0000256" key="8">
    <source>
        <dbReference type="ARBA" id="ARBA00022918"/>
    </source>
</evidence>
<evidence type="ECO:0000259" key="11">
    <source>
        <dbReference type="PROSITE" id="PS50878"/>
    </source>
</evidence>
<keyword evidence="6" id="KW-0255">Endonuclease</keyword>
<feature type="coiled-coil region" evidence="9">
    <location>
        <begin position="303"/>
        <end position="330"/>
    </location>
</feature>
<dbReference type="InterPro" id="IPR000477">
    <property type="entry name" value="RT_dom"/>
</dbReference>
<evidence type="ECO:0000256" key="9">
    <source>
        <dbReference type="SAM" id="Coils"/>
    </source>
</evidence>
<keyword evidence="14" id="KW-1185">Reference proteome</keyword>
<feature type="domain" description="Integrase catalytic" evidence="12">
    <location>
        <begin position="746"/>
        <end position="900"/>
    </location>
</feature>
<dbReference type="PROSITE" id="PS50994">
    <property type="entry name" value="INTEGRASE"/>
    <property type="match status" value="1"/>
</dbReference>
<evidence type="ECO:0000256" key="4">
    <source>
        <dbReference type="ARBA" id="ARBA00022695"/>
    </source>
</evidence>
<protein>
    <recommendedName>
        <fullName evidence="1">RNA-directed DNA polymerase</fullName>
        <ecNumber evidence="1">2.7.7.49</ecNumber>
    </recommendedName>
</protein>
<dbReference type="CDD" id="cd01647">
    <property type="entry name" value="RT_LTR"/>
    <property type="match status" value="1"/>
</dbReference>
<keyword evidence="4" id="KW-0548">Nucleotidyltransferase</keyword>
<keyword evidence="8" id="KW-0695">RNA-directed DNA polymerase</keyword>
<evidence type="ECO:0000259" key="12">
    <source>
        <dbReference type="PROSITE" id="PS50994"/>
    </source>
</evidence>
<comment type="caution">
    <text evidence="13">The sequence shown here is derived from an EMBL/GenBank/DDBJ whole genome shotgun (WGS) entry which is preliminary data.</text>
</comment>
<keyword evidence="9" id="KW-0175">Coiled coil</keyword>
<dbReference type="Pfam" id="PF17921">
    <property type="entry name" value="Integrase_H2C2"/>
    <property type="match status" value="1"/>
</dbReference>
<evidence type="ECO:0000313" key="14">
    <source>
        <dbReference type="Proteomes" id="UP000299102"/>
    </source>
</evidence>
<dbReference type="Proteomes" id="UP000299102">
    <property type="component" value="Unassembled WGS sequence"/>
</dbReference>
<dbReference type="AlphaFoldDB" id="A0A4C1UD83"/>
<dbReference type="Gene3D" id="3.30.420.10">
    <property type="entry name" value="Ribonuclease H-like superfamily/Ribonuclease H"/>
    <property type="match status" value="1"/>
</dbReference>
<feature type="compositionally biased region" description="Polar residues" evidence="10">
    <location>
        <begin position="1016"/>
        <end position="1033"/>
    </location>
</feature>
<evidence type="ECO:0000256" key="1">
    <source>
        <dbReference type="ARBA" id="ARBA00012493"/>
    </source>
</evidence>
<dbReference type="GO" id="GO:0008233">
    <property type="term" value="F:peptidase activity"/>
    <property type="evidence" value="ECO:0007669"/>
    <property type="project" value="UniProtKB-KW"/>
</dbReference>
<evidence type="ECO:0000256" key="2">
    <source>
        <dbReference type="ARBA" id="ARBA00022670"/>
    </source>
</evidence>
<feature type="region of interest" description="Disordered" evidence="10">
    <location>
        <begin position="1012"/>
        <end position="1033"/>
    </location>
</feature>
<dbReference type="PANTHER" id="PTHR37984">
    <property type="entry name" value="PROTEIN CBG26694"/>
    <property type="match status" value="1"/>
</dbReference>
<dbReference type="SUPFAM" id="SSF53098">
    <property type="entry name" value="Ribonuclease H-like"/>
    <property type="match status" value="1"/>
</dbReference>
<name>A0A4C1UD83_EUMVA</name>
<dbReference type="EMBL" id="BGZK01000161">
    <property type="protein sequence ID" value="GBP24405.1"/>
    <property type="molecule type" value="Genomic_DNA"/>
</dbReference>
<dbReference type="STRING" id="151549.A0A4C1UD83"/>
<dbReference type="OrthoDB" id="427924at2759"/>
<feature type="domain" description="Reverse transcriptase" evidence="11">
    <location>
        <begin position="162"/>
        <end position="346"/>
    </location>
</feature>
<dbReference type="FunFam" id="3.30.70.270:FF:000115">
    <property type="entry name" value="Polyprotein of retroviral origin, putative"/>
    <property type="match status" value="1"/>
</dbReference>
<dbReference type="InterPro" id="IPR001584">
    <property type="entry name" value="Integrase_cat-core"/>
</dbReference>
<evidence type="ECO:0000256" key="6">
    <source>
        <dbReference type="ARBA" id="ARBA00022759"/>
    </source>
</evidence>
<reference evidence="13 14" key="1">
    <citation type="journal article" date="2019" name="Commun. Biol.">
        <title>The bagworm genome reveals a unique fibroin gene that provides high tensile strength.</title>
        <authorList>
            <person name="Kono N."/>
            <person name="Nakamura H."/>
            <person name="Ohtoshi R."/>
            <person name="Tomita M."/>
            <person name="Numata K."/>
            <person name="Arakawa K."/>
        </authorList>
    </citation>
    <scope>NUCLEOTIDE SEQUENCE [LARGE SCALE GENOMIC DNA]</scope>
</reference>
<accession>A0A4C1UD83</accession>
<dbReference type="InterPro" id="IPR050951">
    <property type="entry name" value="Retrovirus_Pol_polyprotein"/>
</dbReference>
<dbReference type="InterPro" id="IPR043128">
    <property type="entry name" value="Rev_trsase/Diguanyl_cyclase"/>
</dbReference>
<dbReference type="Gene3D" id="3.30.70.270">
    <property type="match status" value="2"/>
</dbReference>
<dbReference type="Gene3D" id="3.10.10.10">
    <property type="entry name" value="HIV Type 1 Reverse Transcriptase, subunit A, domain 1"/>
    <property type="match status" value="1"/>
</dbReference>
<dbReference type="CDD" id="cd09274">
    <property type="entry name" value="RNase_HI_RT_Ty3"/>
    <property type="match status" value="1"/>
</dbReference>
<dbReference type="Pfam" id="PF17917">
    <property type="entry name" value="RT_RNaseH"/>
    <property type="match status" value="1"/>
</dbReference>
<dbReference type="GO" id="GO:0003676">
    <property type="term" value="F:nucleic acid binding"/>
    <property type="evidence" value="ECO:0007669"/>
    <property type="project" value="InterPro"/>
</dbReference>
<evidence type="ECO:0000256" key="5">
    <source>
        <dbReference type="ARBA" id="ARBA00022722"/>
    </source>
</evidence>
<dbReference type="SUPFAM" id="SSF56672">
    <property type="entry name" value="DNA/RNA polymerases"/>
    <property type="match status" value="1"/>
</dbReference>
<dbReference type="Gene3D" id="1.10.340.70">
    <property type="match status" value="1"/>
</dbReference>
<dbReference type="FunFam" id="3.10.10.10:FF:000007">
    <property type="entry name" value="Retrovirus-related Pol polyprotein from transposon 17.6-like Protein"/>
    <property type="match status" value="1"/>
</dbReference>
<dbReference type="GO" id="GO:0042575">
    <property type="term" value="C:DNA polymerase complex"/>
    <property type="evidence" value="ECO:0007669"/>
    <property type="project" value="UniProtKB-ARBA"/>
</dbReference>
<evidence type="ECO:0000313" key="13">
    <source>
        <dbReference type="EMBL" id="GBP24405.1"/>
    </source>
</evidence>
<dbReference type="EC" id="2.7.7.49" evidence="1"/>
<sequence length="1033" mass="120840">MNPATYRAYFNDIPVQPEKFEVKTAHALSQHEGSIITPPWNRIFKKQVEVPHKFYLFHFSDKYNILFGLDILRQAGMEIRGNQLKLGNNTIELNYNSEDIEIDLENLFQQYNKIFTVDVTDSVTTKVKHEIKLTDDSPVYQRPFRLPQTQRKEVRKQLKKLLKENVIRPSDSPWASPVHLVSKKPDSSGNKKFRLVIDYRKLNEKTRSDRYPLPNIEDILTQLNNCKYFSTIDLTSGYHQIPMENNSIEKTAFITPEGHYEFLRMPFGLKNAPATFQRMMNDILKGLIGNICLVYLDDIIIYSENKKQHLERLKKVFDALQRANLKINKNKCKFLKTEVEFLGHRLTPQGIRPTEDKIEAITKFPLPKTVKETKSFLGLIGYYRKFIPNMSKIIKPLTNLTKKAEKFIITDEVKRAFKQSKDLLTNAPILSYPDYNSTFTLTTDASDKALGAVLSQNQHPIAYASRTLSETERRYNTTEKELLAVLWACQHFPPYIYGRKFNLETDHQPLTWLSKLKEPNAKLTRWRLRLQEYDYDIKHTKGRENKVADALSRIELQNNESNAATVHSNNDDDETGIPIVNGFAHSRKNRIFLQESPTPEWKRNKNDVYIKIPLVNFDTEFSKNWKKYIDPKKTDYAVVTQNEKLFYKLSEFYRKNVDKKSLKLKRYTEILTEINDREQQLKLMKSAHENNDAHIGSTLMYETLKKQYYWKKLKDDILKYVHDCSICQRNKYERRPPKTPLEYTITPEVPLQIWHIDTLVIDGTQYLTAIDKFTKYFAAEKIEGNDSISYIRSLTKIIKYLGKPKHVVHDPDKLMNSLTFKEHLTNLLSIDVHQTSIRHHTSNGDIERAHSTIIEKYRVIRELHPGEDKEELMALTITCYNSTEHSVTKCTPHQALFGLEPNQIEIPDEAILLQNYNKKRYDLLRNLHNAMIDNMDLAKGERIKRENRKRKITEPIEKGTSVYIPNHKHRRNKKEPPFVGPYPVIKTLPRNTYLILGPRNNKMKYHKDELRIAELPSTQHGESSRLSSNPTGP</sequence>
<keyword evidence="5" id="KW-0540">Nuclease</keyword>
<dbReference type="InterPro" id="IPR012337">
    <property type="entry name" value="RNaseH-like_sf"/>
</dbReference>
<evidence type="ECO:0000256" key="7">
    <source>
        <dbReference type="ARBA" id="ARBA00022801"/>
    </source>
</evidence>
<keyword evidence="7" id="KW-0378">Hydrolase</keyword>
<dbReference type="InterPro" id="IPR043502">
    <property type="entry name" value="DNA/RNA_pol_sf"/>
</dbReference>
<dbReference type="GO" id="GO:0003964">
    <property type="term" value="F:RNA-directed DNA polymerase activity"/>
    <property type="evidence" value="ECO:0007669"/>
    <property type="project" value="UniProtKB-KW"/>
</dbReference>
<gene>
    <name evidence="13" type="primary">pol</name>
    <name evidence="13" type="ORF">EVAR_19280_1</name>
</gene>
<evidence type="ECO:0000256" key="10">
    <source>
        <dbReference type="SAM" id="MobiDB-lite"/>
    </source>
</evidence>
<keyword evidence="2" id="KW-0645">Protease</keyword>
<dbReference type="InterPro" id="IPR041373">
    <property type="entry name" value="RT_RNaseH"/>
</dbReference>
<dbReference type="GO" id="GO:0006508">
    <property type="term" value="P:proteolysis"/>
    <property type="evidence" value="ECO:0007669"/>
    <property type="project" value="UniProtKB-KW"/>
</dbReference>
<dbReference type="GO" id="GO:0015074">
    <property type="term" value="P:DNA integration"/>
    <property type="evidence" value="ECO:0007669"/>
    <property type="project" value="InterPro"/>
</dbReference>
<dbReference type="InterPro" id="IPR036397">
    <property type="entry name" value="RNaseH_sf"/>
</dbReference>
<keyword evidence="3" id="KW-0808">Transferase</keyword>
<dbReference type="Pfam" id="PF00078">
    <property type="entry name" value="RVT_1"/>
    <property type="match status" value="1"/>
</dbReference>
<dbReference type="GO" id="GO:0004519">
    <property type="term" value="F:endonuclease activity"/>
    <property type="evidence" value="ECO:0007669"/>
    <property type="project" value="UniProtKB-KW"/>
</dbReference>
<organism evidence="13 14">
    <name type="scientific">Eumeta variegata</name>
    <name type="common">Bagworm moth</name>
    <name type="synonym">Eumeta japonica</name>
    <dbReference type="NCBI Taxonomy" id="151549"/>
    <lineage>
        <taxon>Eukaryota</taxon>
        <taxon>Metazoa</taxon>
        <taxon>Ecdysozoa</taxon>
        <taxon>Arthropoda</taxon>
        <taxon>Hexapoda</taxon>
        <taxon>Insecta</taxon>
        <taxon>Pterygota</taxon>
        <taxon>Neoptera</taxon>
        <taxon>Endopterygota</taxon>
        <taxon>Lepidoptera</taxon>
        <taxon>Glossata</taxon>
        <taxon>Ditrysia</taxon>
        <taxon>Tineoidea</taxon>
        <taxon>Psychidae</taxon>
        <taxon>Oiketicinae</taxon>
        <taxon>Eumeta</taxon>
    </lineage>
</organism>
<dbReference type="PROSITE" id="PS50878">
    <property type="entry name" value="RT_POL"/>
    <property type="match status" value="1"/>
</dbReference>
<evidence type="ECO:0000256" key="3">
    <source>
        <dbReference type="ARBA" id="ARBA00022679"/>
    </source>
</evidence>
<proteinExistence type="predicted"/>
<dbReference type="PANTHER" id="PTHR37984:SF5">
    <property type="entry name" value="PROTEIN NYNRIN-LIKE"/>
    <property type="match status" value="1"/>
</dbReference>